<keyword evidence="2 4" id="KW-0862">Zinc</keyword>
<evidence type="ECO:0000256" key="3">
    <source>
        <dbReference type="ARBA" id="ARBA00023002"/>
    </source>
</evidence>
<sequence length="349" mass="37369">MKSVVVHVGGSLVVEEKPAPEIQHPDDVLVKIAYSGLCGSDIPRIFSQGAHFYPITLGHEFSGEVVECGRNVNDLAAGDTVACVPLQPCFTCPECQRYAFSQCKYYQFIGSRSGGGHAEYLAVRRTSLFKLPKGTSLLQGAFLEPITVSLHALKLAGGCEGKEVIVIGAGTIGQLAIQCANALGAKTVTAIDINPQRLQLAQETGASFVYNSGEMSPEEIAKDLHPRRFDQLILETAGTPQTVTLALEIAGPHAQVALVGTLHKDLTLTAATFGHILRKELTLLGSWMNYSAPWPGSEWQQAATLFQQKKLQLEPLIASIGDAQTFADSVNALAGQPMQGKILLNMTES</sequence>
<dbReference type="Proteomes" id="UP000317663">
    <property type="component" value="Unassembled WGS sequence"/>
</dbReference>
<dbReference type="Gene3D" id="3.90.180.10">
    <property type="entry name" value="Medium-chain alcohol dehydrogenases, catalytic domain"/>
    <property type="match status" value="1"/>
</dbReference>
<reference evidence="6 7" key="1">
    <citation type="journal article" date="2019" name="Environ. Microbiol.">
        <title>Species interactions and distinct microbial communities in high Arctic permafrost affected cryosols are associated with the CH4 and CO2 gas fluxes.</title>
        <authorList>
            <person name="Altshuler I."/>
            <person name="Hamel J."/>
            <person name="Turney S."/>
            <person name="Magnuson E."/>
            <person name="Levesque R."/>
            <person name="Greer C."/>
            <person name="Whyte L.G."/>
        </authorList>
    </citation>
    <scope>NUCLEOTIDE SEQUENCE [LARGE SCALE GENOMIC DNA]</scope>
    <source>
        <strain evidence="6 7">E4</strain>
    </source>
</reference>
<dbReference type="Pfam" id="PF08240">
    <property type="entry name" value="ADH_N"/>
    <property type="match status" value="1"/>
</dbReference>
<protein>
    <submittedName>
        <fullName evidence="6">Galactitol-1-phosphate 5-dehydrogenase</fullName>
        <ecNumber evidence="6">1.1.1.251</ecNumber>
    </submittedName>
</protein>
<comment type="similarity">
    <text evidence="4">Belongs to the zinc-containing alcohol dehydrogenase family.</text>
</comment>
<organism evidence="6 7">
    <name type="scientific">Ewingella americana</name>
    <dbReference type="NCBI Taxonomy" id="41202"/>
    <lineage>
        <taxon>Bacteria</taxon>
        <taxon>Pseudomonadati</taxon>
        <taxon>Pseudomonadota</taxon>
        <taxon>Gammaproteobacteria</taxon>
        <taxon>Enterobacterales</taxon>
        <taxon>Yersiniaceae</taxon>
        <taxon>Ewingella</taxon>
    </lineage>
</organism>
<dbReference type="RefSeq" id="WP_140470812.1">
    <property type="nucleotide sequence ID" value="NZ_RCZD01000002.1"/>
</dbReference>
<dbReference type="InterPro" id="IPR036291">
    <property type="entry name" value="NAD(P)-bd_dom_sf"/>
</dbReference>
<evidence type="ECO:0000256" key="4">
    <source>
        <dbReference type="RuleBase" id="RU361277"/>
    </source>
</evidence>
<dbReference type="EMBL" id="RCZD01000002">
    <property type="protein sequence ID" value="TPG64304.1"/>
    <property type="molecule type" value="Genomic_DNA"/>
</dbReference>
<evidence type="ECO:0000313" key="6">
    <source>
        <dbReference type="EMBL" id="TPG64304.1"/>
    </source>
</evidence>
<dbReference type="InterPro" id="IPR013149">
    <property type="entry name" value="ADH-like_C"/>
</dbReference>
<evidence type="ECO:0000259" key="5">
    <source>
        <dbReference type="SMART" id="SM00829"/>
    </source>
</evidence>
<dbReference type="SMART" id="SM00829">
    <property type="entry name" value="PKS_ER"/>
    <property type="match status" value="1"/>
</dbReference>
<dbReference type="InterPro" id="IPR020843">
    <property type="entry name" value="ER"/>
</dbReference>
<keyword evidence="7" id="KW-1185">Reference proteome</keyword>
<name>A0A502GQZ6_9GAMM</name>
<dbReference type="InterPro" id="IPR050129">
    <property type="entry name" value="Zn_alcohol_dh"/>
</dbReference>
<dbReference type="Pfam" id="PF00107">
    <property type="entry name" value="ADH_zinc_N"/>
    <property type="match status" value="1"/>
</dbReference>
<evidence type="ECO:0000256" key="1">
    <source>
        <dbReference type="ARBA" id="ARBA00022723"/>
    </source>
</evidence>
<comment type="cofactor">
    <cofactor evidence="4">
        <name>Zn(2+)</name>
        <dbReference type="ChEBI" id="CHEBI:29105"/>
    </cofactor>
</comment>
<feature type="domain" description="Enoyl reductase (ER)" evidence="5">
    <location>
        <begin position="9"/>
        <end position="344"/>
    </location>
</feature>
<dbReference type="PANTHER" id="PTHR43401">
    <property type="entry name" value="L-THREONINE 3-DEHYDROGENASE"/>
    <property type="match status" value="1"/>
</dbReference>
<dbReference type="NCBIfam" id="NF007642">
    <property type="entry name" value="PRK10309.1"/>
    <property type="match status" value="1"/>
</dbReference>
<dbReference type="InterPro" id="IPR002328">
    <property type="entry name" value="ADH_Zn_CS"/>
</dbReference>
<gene>
    <name evidence="6" type="ORF">EAH77_05665</name>
</gene>
<dbReference type="SUPFAM" id="SSF51735">
    <property type="entry name" value="NAD(P)-binding Rossmann-fold domains"/>
    <property type="match status" value="1"/>
</dbReference>
<proteinExistence type="inferred from homology"/>
<keyword evidence="1 4" id="KW-0479">Metal-binding</keyword>
<dbReference type="GO" id="GO:0008868">
    <property type="term" value="F:galactitol-1-phosphate 5-dehydrogenase activity"/>
    <property type="evidence" value="ECO:0007669"/>
    <property type="project" value="UniProtKB-EC"/>
</dbReference>
<dbReference type="AlphaFoldDB" id="A0A502GQZ6"/>
<dbReference type="CDD" id="cd08236">
    <property type="entry name" value="sugar_DH"/>
    <property type="match status" value="1"/>
</dbReference>
<dbReference type="OrthoDB" id="9773078at2"/>
<dbReference type="Gene3D" id="3.40.50.720">
    <property type="entry name" value="NAD(P)-binding Rossmann-like Domain"/>
    <property type="match status" value="1"/>
</dbReference>
<dbReference type="GO" id="GO:0008270">
    <property type="term" value="F:zinc ion binding"/>
    <property type="evidence" value="ECO:0007669"/>
    <property type="project" value="InterPro"/>
</dbReference>
<dbReference type="PANTHER" id="PTHR43401:SF2">
    <property type="entry name" value="L-THREONINE 3-DEHYDROGENASE"/>
    <property type="match status" value="1"/>
</dbReference>
<accession>A0A502GQZ6</accession>
<dbReference type="EC" id="1.1.1.251" evidence="6"/>
<dbReference type="InterPro" id="IPR013154">
    <property type="entry name" value="ADH-like_N"/>
</dbReference>
<keyword evidence="3 6" id="KW-0560">Oxidoreductase</keyword>
<evidence type="ECO:0000313" key="7">
    <source>
        <dbReference type="Proteomes" id="UP000317663"/>
    </source>
</evidence>
<dbReference type="PROSITE" id="PS00059">
    <property type="entry name" value="ADH_ZINC"/>
    <property type="match status" value="1"/>
</dbReference>
<dbReference type="SUPFAM" id="SSF50129">
    <property type="entry name" value="GroES-like"/>
    <property type="match status" value="1"/>
</dbReference>
<comment type="caution">
    <text evidence="6">The sequence shown here is derived from an EMBL/GenBank/DDBJ whole genome shotgun (WGS) entry which is preliminary data.</text>
</comment>
<dbReference type="InterPro" id="IPR011032">
    <property type="entry name" value="GroES-like_sf"/>
</dbReference>
<evidence type="ECO:0000256" key="2">
    <source>
        <dbReference type="ARBA" id="ARBA00022833"/>
    </source>
</evidence>